<feature type="compositionally biased region" description="Basic and acidic residues" evidence="1">
    <location>
        <begin position="34"/>
        <end position="58"/>
    </location>
</feature>
<dbReference type="Proteomes" id="UP001066276">
    <property type="component" value="Chromosome 7"/>
</dbReference>
<gene>
    <name evidence="2" type="ORF">NDU88_008270</name>
</gene>
<evidence type="ECO:0000256" key="1">
    <source>
        <dbReference type="SAM" id="MobiDB-lite"/>
    </source>
</evidence>
<accession>A0AAV7PRN3</accession>
<dbReference type="EMBL" id="JANPWB010000011">
    <property type="protein sequence ID" value="KAJ1129909.1"/>
    <property type="molecule type" value="Genomic_DNA"/>
</dbReference>
<feature type="region of interest" description="Disordered" evidence="1">
    <location>
        <begin position="27"/>
        <end position="71"/>
    </location>
</feature>
<organism evidence="2 3">
    <name type="scientific">Pleurodeles waltl</name>
    <name type="common">Iberian ribbed newt</name>
    <dbReference type="NCBI Taxonomy" id="8319"/>
    <lineage>
        <taxon>Eukaryota</taxon>
        <taxon>Metazoa</taxon>
        <taxon>Chordata</taxon>
        <taxon>Craniata</taxon>
        <taxon>Vertebrata</taxon>
        <taxon>Euteleostomi</taxon>
        <taxon>Amphibia</taxon>
        <taxon>Batrachia</taxon>
        <taxon>Caudata</taxon>
        <taxon>Salamandroidea</taxon>
        <taxon>Salamandridae</taxon>
        <taxon>Pleurodelinae</taxon>
        <taxon>Pleurodeles</taxon>
    </lineage>
</organism>
<name>A0AAV7PRN3_PLEWA</name>
<dbReference type="AlphaFoldDB" id="A0AAV7PRN3"/>
<sequence>MGAKPTPAEAVEERSRLLCESTQFVANPFSTLRDPVDTDTDRGDRSDSKERSDSEDSSRGPLLIPHTADNI</sequence>
<protein>
    <submittedName>
        <fullName evidence="2">Uncharacterized protein</fullName>
    </submittedName>
</protein>
<reference evidence="2" key="1">
    <citation type="journal article" date="2022" name="bioRxiv">
        <title>Sequencing and chromosome-scale assembly of the giantPleurodeles waltlgenome.</title>
        <authorList>
            <person name="Brown T."/>
            <person name="Elewa A."/>
            <person name="Iarovenko S."/>
            <person name="Subramanian E."/>
            <person name="Araus A.J."/>
            <person name="Petzold A."/>
            <person name="Susuki M."/>
            <person name="Suzuki K.-i.T."/>
            <person name="Hayashi T."/>
            <person name="Toyoda A."/>
            <person name="Oliveira C."/>
            <person name="Osipova E."/>
            <person name="Leigh N.D."/>
            <person name="Simon A."/>
            <person name="Yun M.H."/>
        </authorList>
    </citation>
    <scope>NUCLEOTIDE SEQUENCE</scope>
    <source>
        <strain evidence="2">20211129_DDA</strain>
        <tissue evidence="2">Liver</tissue>
    </source>
</reference>
<proteinExistence type="predicted"/>
<comment type="caution">
    <text evidence="2">The sequence shown here is derived from an EMBL/GenBank/DDBJ whole genome shotgun (WGS) entry which is preliminary data.</text>
</comment>
<evidence type="ECO:0000313" key="3">
    <source>
        <dbReference type="Proteomes" id="UP001066276"/>
    </source>
</evidence>
<evidence type="ECO:0000313" key="2">
    <source>
        <dbReference type="EMBL" id="KAJ1129909.1"/>
    </source>
</evidence>
<keyword evidence="3" id="KW-1185">Reference proteome</keyword>